<feature type="compositionally biased region" description="Basic and acidic residues" evidence="6">
    <location>
        <begin position="502"/>
        <end position="534"/>
    </location>
</feature>
<proteinExistence type="predicted"/>
<dbReference type="GO" id="GO:0005886">
    <property type="term" value="C:plasma membrane"/>
    <property type="evidence" value="ECO:0007669"/>
    <property type="project" value="UniProtKB-SubCell"/>
</dbReference>
<feature type="transmembrane region" description="Helical" evidence="7">
    <location>
        <begin position="67"/>
        <end position="87"/>
    </location>
</feature>
<protein>
    <recommendedName>
        <fullName evidence="10">Major facilitator superfamily (MFS) profile domain-containing protein</fullName>
    </recommendedName>
</protein>
<dbReference type="AlphaFoldDB" id="A0A6A5CHS3"/>
<feature type="transmembrane region" description="Helical" evidence="7">
    <location>
        <begin position="173"/>
        <end position="196"/>
    </location>
</feature>
<evidence type="ECO:0000256" key="3">
    <source>
        <dbReference type="ARBA" id="ARBA00022692"/>
    </source>
</evidence>
<dbReference type="VEuPathDB" id="AmoebaDB:NF0100440"/>
<feature type="transmembrane region" description="Helical" evidence="7">
    <location>
        <begin position="356"/>
        <end position="373"/>
    </location>
</feature>
<keyword evidence="4 7" id="KW-1133">Transmembrane helix</keyword>
<organism evidence="8 9">
    <name type="scientific">Naegleria fowleri</name>
    <name type="common">Brain eating amoeba</name>
    <dbReference type="NCBI Taxonomy" id="5763"/>
    <lineage>
        <taxon>Eukaryota</taxon>
        <taxon>Discoba</taxon>
        <taxon>Heterolobosea</taxon>
        <taxon>Tetramitia</taxon>
        <taxon>Eutetramitia</taxon>
        <taxon>Vahlkampfiidae</taxon>
        <taxon>Naegleria</taxon>
    </lineage>
</organism>
<dbReference type="SUPFAM" id="SSF103473">
    <property type="entry name" value="MFS general substrate transporter"/>
    <property type="match status" value="1"/>
</dbReference>
<dbReference type="InterPro" id="IPR036259">
    <property type="entry name" value="MFS_trans_sf"/>
</dbReference>
<feature type="region of interest" description="Disordered" evidence="6">
    <location>
        <begin position="497"/>
        <end position="541"/>
    </location>
</feature>
<dbReference type="VEuPathDB" id="AmoebaDB:FDP41_000754"/>
<evidence type="ECO:0000256" key="2">
    <source>
        <dbReference type="ARBA" id="ARBA00022475"/>
    </source>
</evidence>
<keyword evidence="2" id="KW-1003">Cell membrane</keyword>
<name>A0A6A5CHS3_NAEFO</name>
<gene>
    <name evidence="8" type="ORF">FDP41_000754</name>
</gene>
<dbReference type="Proteomes" id="UP000444721">
    <property type="component" value="Unassembled WGS sequence"/>
</dbReference>
<feature type="transmembrane region" description="Helical" evidence="7">
    <location>
        <begin position="385"/>
        <end position="404"/>
    </location>
</feature>
<feature type="transmembrane region" description="Helical" evidence="7">
    <location>
        <begin position="290"/>
        <end position="308"/>
    </location>
</feature>
<keyword evidence="5 7" id="KW-0472">Membrane</keyword>
<dbReference type="EMBL" id="VFQX01000002">
    <property type="protein sequence ID" value="KAF0984855.1"/>
    <property type="molecule type" value="Genomic_DNA"/>
</dbReference>
<evidence type="ECO:0000256" key="6">
    <source>
        <dbReference type="SAM" id="MobiDB-lite"/>
    </source>
</evidence>
<dbReference type="PANTHER" id="PTHR23513">
    <property type="entry name" value="INTEGRAL MEMBRANE EFFLUX PROTEIN-RELATED"/>
    <property type="match status" value="1"/>
</dbReference>
<keyword evidence="9" id="KW-1185">Reference proteome</keyword>
<evidence type="ECO:0008006" key="10">
    <source>
        <dbReference type="Google" id="ProtNLM"/>
    </source>
</evidence>
<dbReference type="PANTHER" id="PTHR23513:SF6">
    <property type="entry name" value="MAJOR FACILITATOR SUPERFAMILY ASSOCIATED DOMAIN-CONTAINING PROTEIN"/>
    <property type="match status" value="1"/>
</dbReference>
<comment type="caution">
    <text evidence="8">The sequence shown here is derived from an EMBL/GenBank/DDBJ whole genome shotgun (WGS) entry which is preliminary data.</text>
</comment>
<keyword evidence="3 7" id="KW-0812">Transmembrane</keyword>
<sequence length="541" mass="60498">MRKERLPPLLRQLQNLSLLRHFSERESNLILFFLGTLCYKFSFETLSGAIGLTILTRLERHPLGATTILSLLAITFGISQSISSTFVEGFLKKVRATRLYSMALLFFSLLILIIIILEASTGGTITVAGYWTPWITFPIFVFIGFNVGVIEVVRKIVPATILGNSKSVTLKRLNASIHIIYECAGTAGAFLSSVFIEKLGSVYALCHMPLFFTICTVFLFFISTKGQQKTEDQPKTFNPSVSAMDVPSLTPQRPKWSQRAKSFSIRVGVAVKNYFKSMFIGAKIVLTSRYYIWLIPCFVLPQTLHKLIDNIFLPAFAKMILKRGSYSGIMLGGSNFGELLGAGLLFLLAKKVKKPTIWILMDALFLNLMWIFPFLSFDAKTGNNLIFAICIVPAMMLISGSFAASDCAQIAYIQSTVPHKVNEQTGVNELASVMSFLYSCYIMITTFVVFGLSQGIDRFNDDKRPEFGFMTICLVLTILSVVISTSYLLVAKVKTSNEEEEQQQKQEEEKELSKNPIKEDSSRADSAEEHDPKDSVTLYHV</sequence>
<evidence type="ECO:0000313" key="8">
    <source>
        <dbReference type="EMBL" id="KAF0984855.1"/>
    </source>
</evidence>
<reference evidence="8 9" key="1">
    <citation type="journal article" date="2019" name="Sci. Rep.">
        <title>Nanopore sequencing improves the draft genome of the human pathogenic amoeba Naegleria fowleri.</title>
        <authorList>
            <person name="Liechti N."/>
            <person name="Schurch N."/>
            <person name="Bruggmann R."/>
            <person name="Wittwer M."/>
        </authorList>
    </citation>
    <scope>NUCLEOTIDE SEQUENCE [LARGE SCALE GENOMIC DNA]</scope>
    <source>
        <strain evidence="8 9">ATCC 30894</strain>
    </source>
</reference>
<accession>A0A6A5CHS3</accession>
<feature type="transmembrane region" description="Helical" evidence="7">
    <location>
        <begin position="328"/>
        <end position="349"/>
    </location>
</feature>
<evidence type="ECO:0000256" key="1">
    <source>
        <dbReference type="ARBA" id="ARBA00004651"/>
    </source>
</evidence>
<feature type="transmembrane region" description="Helical" evidence="7">
    <location>
        <begin position="436"/>
        <end position="456"/>
    </location>
</feature>
<feature type="transmembrane region" description="Helical" evidence="7">
    <location>
        <begin position="29"/>
        <end position="55"/>
    </location>
</feature>
<evidence type="ECO:0000313" key="9">
    <source>
        <dbReference type="Proteomes" id="UP000444721"/>
    </source>
</evidence>
<evidence type="ECO:0000256" key="7">
    <source>
        <dbReference type="SAM" id="Phobius"/>
    </source>
</evidence>
<feature type="transmembrane region" description="Helical" evidence="7">
    <location>
        <begin position="131"/>
        <end position="153"/>
    </location>
</feature>
<dbReference type="OrthoDB" id="5344169at2759"/>
<evidence type="ECO:0000256" key="5">
    <source>
        <dbReference type="ARBA" id="ARBA00023136"/>
    </source>
</evidence>
<dbReference type="RefSeq" id="XP_044569568.1">
    <property type="nucleotide sequence ID" value="XM_044711296.1"/>
</dbReference>
<evidence type="ECO:0000256" key="4">
    <source>
        <dbReference type="ARBA" id="ARBA00022989"/>
    </source>
</evidence>
<comment type="subcellular location">
    <subcellularLocation>
        <location evidence="1">Cell membrane</location>
        <topology evidence="1">Multi-pass membrane protein</topology>
    </subcellularLocation>
</comment>
<feature type="transmembrane region" description="Helical" evidence="7">
    <location>
        <begin position="468"/>
        <end position="490"/>
    </location>
</feature>
<dbReference type="GeneID" id="68107972"/>
<feature type="transmembrane region" description="Helical" evidence="7">
    <location>
        <begin position="99"/>
        <end position="119"/>
    </location>
</feature>
<dbReference type="VEuPathDB" id="AmoebaDB:NfTy_031660"/>
<feature type="transmembrane region" description="Helical" evidence="7">
    <location>
        <begin position="202"/>
        <end position="222"/>
    </location>
</feature>